<dbReference type="AlphaFoldDB" id="A0A9X3Z3K9"/>
<evidence type="ECO:0000313" key="2">
    <source>
        <dbReference type="EMBL" id="MDA5108710.1"/>
    </source>
</evidence>
<keyword evidence="1" id="KW-0732">Signal</keyword>
<feature type="chain" id="PRO_5040969678" evidence="1">
    <location>
        <begin position="41"/>
        <end position="724"/>
    </location>
</feature>
<proteinExistence type="predicted"/>
<comment type="caution">
    <text evidence="2">The sequence shown here is derived from an EMBL/GenBank/DDBJ whole genome shotgun (WGS) entry which is preliminary data.</text>
</comment>
<dbReference type="PANTHER" id="PTHR36842:SF1">
    <property type="entry name" value="PROTEIN TOLB"/>
    <property type="match status" value="1"/>
</dbReference>
<dbReference type="PANTHER" id="PTHR36842">
    <property type="entry name" value="PROTEIN TOLB HOMOLOG"/>
    <property type="match status" value="1"/>
</dbReference>
<dbReference type="NCBIfam" id="TIGR04275">
    <property type="entry name" value="beta_prop_Msarc"/>
    <property type="match status" value="3"/>
</dbReference>
<sequence length="724" mass="82870">MKNENRHKRRNRYMKRTPIRGLLAAALLATTLWSGTPAFASDIGEEIRIDGNQPAVSKAGFDISGEYAVWIVEGEKTITVYDLEEETEVKIGDKQSDKTNPRVDGQYVVWIDSRHGGSDVYLYDIVKKKEIRLTDGTATPVEVEISDSNVVWSDLRDGKSDIYLYSIKTGEVTRVSNSGKASHPTVSSGYVAWEDKRSGNADIYYYEIAKKQEKAATTNRSDQTNPSLYLDKIVYENDKSGDVDIYVYSIGSGKEKQLTDDSEDQILPALYRDSYVFVSDGDLRLGDIDESGSDEIESRIYEKLPPRIYGDYVLFAKQDQDKILRIKLYNLDDEEPVGIGGMSGEPSQPDGDDRYVVYISETKNAAHVILHDLETKTNTIVSKSGSEPIRPLVSNRYVVWYDEDEEALISYDIKRGQRKQVTDEDADPSDSLYELFGNKLLWVDQGRRYDLYVTDLSSGDTEEITSLRDEPLTIDIYDNFVLWVTDEGSDRGSIYLYDLDEEDETEIRRDVQLQGASLGENFVVWSEHTTKTNSYDLYYYDIDRGRTDLVIRWTERDQVDPQASRRMVFFADNRISVDKKDYYYELYDIEDGSFSPYYWSDDAEIEQPRLSGNRLVWIDTRDSDDPAVYTMAFARPNDDDDDDNGGDVPGDGEYKEYNFQKVFDDGTLADVLGKSEFDKVFFVFRAGTNEEVAISISDIFEDSSEFIKWMNSTRFDDIVIRVYN</sequence>
<evidence type="ECO:0000256" key="1">
    <source>
        <dbReference type="SAM" id="SignalP"/>
    </source>
</evidence>
<reference evidence="2" key="1">
    <citation type="submission" date="2022-12" db="EMBL/GenBank/DDBJ databases">
        <title>Draft genome sequence of the thermophilic strain Brevibacillus thermoruber HT42, isolated from Los Humeros, Puebla, Mexico, with biotechnological potential.</title>
        <authorList>
            <person name="Lara Sanchez J."/>
            <person name="Solis Palacios R."/>
            <person name="Bustos Baena A.S."/>
            <person name="Ruz Baez A.E."/>
            <person name="Espinosa Luna G."/>
            <person name="Oliart Ros R.M."/>
        </authorList>
    </citation>
    <scope>NUCLEOTIDE SEQUENCE</scope>
    <source>
        <strain evidence="2">HT42</strain>
    </source>
</reference>
<feature type="signal peptide" evidence="1">
    <location>
        <begin position="1"/>
        <end position="40"/>
    </location>
</feature>
<dbReference type="RefSeq" id="WP_271140090.1">
    <property type="nucleotide sequence ID" value="NZ_JAPYYP010000010.1"/>
</dbReference>
<dbReference type="EMBL" id="JAPYYP010000010">
    <property type="protein sequence ID" value="MDA5108710.1"/>
    <property type="molecule type" value="Genomic_DNA"/>
</dbReference>
<organism evidence="2 3">
    <name type="scientific">Brevibacillus thermoruber</name>
    <dbReference type="NCBI Taxonomy" id="33942"/>
    <lineage>
        <taxon>Bacteria</taxon>
        <taxon>Bacillati</taxon>
        <taxon>Bacillota</taxon>
        <taxon>Bacilli</taxon>
        <taxon>Bacillales</taxon>
        <taxon>Paenibacillaceae</taxon>
        <taxon>Brevibacillus</taxon>
    </lineage>
</organism>
<dbReference type="Proteomes" id="UP001151071">
    <property type="component" value="Unassembled WGS sequence"/>
</dbReference>
<name>A0A9X3Z3K9_9BACL</name>
<gene>
    <name evidence="2" type="ORF">O3V59_10080</name>
</gene>
<evidence type="ECO:0000313" key="3">
    <source>
        <dbReference type="Proteomes" id="UP001151071"/>
    </source>
</evidence>
<accession>A0A9X3Z3K9</accession>
<dbReference type="InterPro" id="IPR011042">
    <property type="entry name" value="6-blade_b-propeller_TolB-like"/>
</dbReference>
<keyword evidence="3" id="KW-1185">Reference proteome</keyword>
<dbReference type="SUPFAM" id="SSF69304">
    <property type="entry name" value="Tricorn protease N-terminal domain"/>
    <property type="match status" value="2"/>
</dbReference>
<dbReference type="InterPro" id="IPR027618">
    <property type="entry name" value="Beta_prop_Msarc"/>
</dbReference>
<protein>
    <submittedName>
        <fullName evidence="2">Uncharacterized protein</fullName>
    </submittedName>
</protein>
<dbReference type="Gene3D" id="2.120.10.30">
    <property type="entry name" value="TolB, C-terminal domain"/>
    <property type="match status" value="2"/>
</dbReference>